<keyword evidence="9" id="KW-1185">Reference proteome</keyword>
<dbReference type="STRING" id="626523.GCWU000342_01901"/>
<dbReference type="eggNOG" id="COG0463">
    <property type="taxonomic scope" value="Bacteria"/>
</dbReference>
<sequence>MKKYEERPAHIILTPERGKRARLGKEDAMDDYFILIPAYEPDDRLLELVEELRGRSGSLEANLHVLVVDDGSRRPEAQAVFRRLEELAGQAGPDSDSMPETGENRTKTGFRLMLLRHPQNRGKGAALRTGLAYLRRLVEKPGVVVLMDADGQHRPDDALHLAHRCLYGANGLYLGSRHFSGEIPLRSKLGNRLTCQVFALVTGQKVSDTQTGLRAFCTAYIPKMCKIGGERYEYEMRMLLEFAGDRIPIYEIPIETIYENNNAGSHFHAVRDSIRIYRVIFEQIISFAGVSLASFGLDYLLYALMTLMIPVVGANVLARLISAAFNYSLNRKLVFHHRGRLGRSLSRYALTAVLVLCADTCLVYGLTALGLGALTAKLIAEPTIFILSYLVQKNFVFVRKEVPYVA</sequence>
<keyword evidence="4 5" id="KW-0472">Membrane</keyword>
<keyword evidence="3 5" id="KW-1133">Transmembrane helix</keyword>
<dbReference type="GO" id="GO:0016757">
    <property type="term" value="F:glycosyltransferase activity"/>
    <property type="evidence" value="ECO:0007669"/>
    <property type="project" value="UniProtKB-KW"/>
</dbReference>
<evidence type="ECO:0000259" key="7">
    <source>
        <dbReference type="Pfam" id="PF04138"/>
    </source>
</evidence>
<dbReference type="GO" id="GO:0006487">
    <property type="term" value="P:protein N-linked glycosylation"/>
    <property type="evidence" value="ECO:0007669"/>
    <property type="project" value="TreeGrafter"/>
</dbReference>
<keyword evidence="8" id="KW-0328">Glycosyltransferase</keyword>
<evidence type="ECO:0000313" key="8">
    <source>
        <dbReference type="EMBL" id="EEP27906.1"/>
    </source>
</evidence>
<feature type="transmembrane region" description="Helical" evidence="5">
    <location>
        <begin position="301"/>
        <end position="327"/>
    </location>
</feature>
<evidence type="ECO:0000256" key="5">
    <source>
        <dbReference type="SAM" id="Phobius"/>
    </source>
</evidence>
<dbReference type="Pfam" id="PF00535">
    <property type="entry name" value="Glycos_transf_2"/>
    <property type="match status" value="1"/>
</dbReference>
<feature type="transmembrane region" description="Helical" evidence="5">
    <location>
        <begin position="348"/>
        <end position="366"/>
    </location>
</feature>
<dbReference type="GO" id="GO:0000271">
    <property type="term" value="P:polysaccharide biosynthetic process"/>
    <property type="evidence" value="ECO:0007669"/>
    <property type="project" value="InterPro"/>
</dbReference>
<evidence type="ECO:0000256" key="1">
    <source>
        <dbReference type="ARBA" id="ARBA00004141"/>
    </source>
</evidence>
<comment type="caution">
    <text evidence="8">The sequence shown here is derived from an EMBL/GenBank/DDBJ whole genome shotgun (WGS) entry which is preliminary data.</text>
</comment>
<dbReference type="GO" id="GO:0016020">
    <property type="term" value="C:membrane"/>
    <property type="evidence" value="ECO:0007669"/>
    <property type="project" value="UniProtKB-SubCell"/>
</dbReference>
<evidence type="ECO:0000313" key="9">
    <source>
        <dbReference type="Proteomes" id="UP000003494"/>
    </source>
</evidence>
<dbReference type="Gene3D" id="3.90.550.10">
    <property type="entry name" value="Spore Coat Polysaccharide Biosynthesis Protein SpsA, Chain A"/>
    <property type="match status" value="1"/>
</dbReference>
<organism evidence="8 9">
    <name type="scientific">Shuttleworthella satelles DSM 14600</name>
    <dbReference type="NCBI Taxonomy" id="626523"/>
    <lineage>
        <taxon>Bacteria</taxon>
        <taxon>Bacillati</taxon>
        <taxon>Bacillota</taxon>
        <taxon>Clostridia</taxon>
        <taxon>Lachnospirales</taxon>
        <taxon>Lachnospiraceae</taxon>
        <taxon>Shuttleworthella</taxon>
    </lineage>
</organism>
<feature type="domain" description="GtrA/DPMS transmembrane" evidence="7">
    <location>
        <begin position="287"/>
        <end position="397"/>
    </location>
</feature>
<protein>
    <submittedName>
        <fullName evidence="8">Glycosyltransferase, group 2 family protein</fullName>
        <ecNumber evidence="8">2.4.-.-</ecNumber>
    </submittedName>
</protein>
<evidence type="ECO:0000256" key="2">
    <source>
        <dbReference type="ARBA" id="ARBA00022692"/>
    </source>
</evidence>
<dbReference type="Proteomes" id="UP000003494">
    <property type="component" value="Unassembled WGS sequence"/>
</dbReference>
<feature type="domain" description="Glycosyltransferase 2-like" evidence="6">
    <location>
        <begin position="34"/>
        <end position="182"/>
    </location>
</feature>
<dbReference type="SUPFAM" id="SSF53448">
    <property type="entry name" value="Nucleotide-diphospho-sugar transferases"/>
    <property type="match status" value="1"/>
</dbReference>
<evidence type="ECO:0000256" key="4">
    <source>
        <dbReference type="ARBA" id="ARBA00023136"/>
    </source>
</evidence>
<comment type="subcellular location">
    <subcellularLocation>
        <location evidence="1">Membrane</location>
        <topology evidence="1">Multi-pass membrane protein</topology>
    </subcellularLocation>
</comment>
<dbReference type="AlphaFoldDB" id="C4GD56"/>
<dbReference type="Pfam" id="PF04138">
    <property type="entry name" value="GtrA_DPMS_TM"/>
    <property type="match status" value="1"/>
</dbReference>
<gene>
    <name evidence="8" type="ORF">GCWU000342_01901</name>
</gene>
<reference evidence="8" key="1">
    <citation type="submission" date="2009-04" db="EMBL/GenBank/DDBJ databases">
        <authorList>
            <person name="Weinstock G."/>
            <person name="Sodergren E."/>
            <person name="Clifton S."/>
            <person name="Fulton L."/>
            <person name="Fulton B."/>
            <person name="Courtney L."/>
            <person name="Fronick C."/>
            <person name="Harrison M."/>
            <person name="Strong C."/>
            <person name="Farmer C."/>
            <person name="Delahaunty K."/>
            <person name="Markovic C."/>
            <person name="Hall O."/>
            <person name="Minx P."/>
            <person name="Tomlinson C."/>
            <person name="Mitreva M."/>
            <person name="Nelson J."/>
            <person name="Hou S."/>
            <person name="Wollam A."/>
            <person name="Pepin K.H."/>
            <person name="Johnson M."/>
            <person name="Bhonagiri V."/>
            <person name="Nash W.E."/>
            <person name="Warren W."/>
            <person name="Chinwalla A."/>
            <person name="Mardis E.R."/>
            <person name="Wilson R.K."/>
        </authorList>
    </citation>
    <scope>NUCLEOTIDE SEQUENCE [LARGE SCALE GENOMIC DNA]</scope>
    <source>
        <strain evidence="8">DSM 14600</strain>
    </source>
</reference>
<dbReference type="HOGENOM" id="CLU_033536_2_0_9"/>
<name>C4GD56_9FIRM</name>
<keyword evidence="2 5" id="KW-0812">Transmembrane</keyword>
<keyword evidence="8" id="KW-0808">Transferase</keyword>
<dbReference type="InterPro" id="IPR029044">
    <property type="entry name" value="Nucleotide-diphossugar_trans"/>
</dbReference>
<dbReference type="PANTHER" id="PTHR10859:SF114">
    <property type="entry name" value="DOLICHOL-PHOSPHATE MANNOSYLTRANSFERASE"/>
    <property type="match status" value="1"/>
</dbReference>
<proteinExistence type="predicted"/>
<dbReference type="InterPro" id="IPR001173">
    <property type="entry name" value="Glyco_trans_2-like"/>
</dbReference>
<dbReference type="EC" id="2.4.-.-" evidence="8"/>
<feature type="transmembrane region" description="Helical" evidence="5">
    <location>
        <begin position="276"/>
        <end position="295"/>
    </location>
</feature>
<evidence type="ECO:0000259" key="6">
    <source>
        <dbReference type="Pfam" id="PF00535"/>
    </source>
</evidence>
<dbReference type="EMBL" id="ACIP02000004">
    <property type="protein sequence ID" value="EEP27906.1"/>
    <property type="molecule type" value="Genomic_DNA"/>
</dbReference>
<accession>C4GD56</accession>
<dbReference type="InterPro" id="IPR007267">
    <property type="entry name" value="GtrA_DPMS_TM"/>
</dbReference>
<evidence type="ECO:0000256" key="3">
    <source>
        <dbReference type="ARBA" id="ARBA00022989"/>
    </source>
</evidence>
<dbReference type="CDD" id="cd04179">
    <property type="entry name" value="DPM_DPG-synthase_like"/>
    <property type="match status" value="1"/>
</dbReference>
<dbReference type="PANTHER" id="PTHR10859">
    <property type="entry name" value="GLYCOSYL TRANSFERASE"/>
    <property type="match status" value="1"/>
</dbReference>